<name>A0A1J5TFY4_9ZZZZ</name>
<dbReference type="Pfam" id="PF10734">
    <property type="entry name" value="DUF2523"/>
    <property type="match status" value="1"/>
</dbReference>
<feature type="transmembrane region" description="Helical" evidence="1">
    <location>
        <begin position="64"/>
        <end position="90"/>
    </location>
</feature>
<reference evidence="2" key="1">
    <citation type="submission" date="2016-10" db="EMBL/GenBank/DDBJ databases">
        <title>Sequence of Gallionella enrichment culture.</title>
        <authorList>
            <person name="Poehlein A."/>
            <person name="Muehling M."/>
            <person name="Daniel R."/>
        </authorList>
    </citation>
    <scope>NUCLEOTIDE SEQUENCE</scope>
</reference>
<evidence type="ECO:0000313" key="2">
    <source>
        <dbReference type="EMBL" id="OIR10926.1"/>
    </source>
</evidence>
<protein>
    <recommendedName>
        <fullName evidence="3">DUF2523 domain-containing protein</fullName>
    </recommendedName>
</protein>
<keyword evidence="1" id="KW-0472">Membrane</keyword>
<evidence type="ECO:0008006" key="3">
    <source>
        <dbReference type="Google" id="ProtNLM"/>
    </source>
</evidence>
<dbReference type="EMBL" id="MLJW01000021">
    <property type="protein sequence ID" value="OIR10926.1"/>
    <property type="molecule type" value="Genomic_DNA"/>
</dbReference>
<proteinExistence type="predicted"/>
<dbReference type="InterPro" id="IPR019670">
    <property type="entry name" value="DUF2523"/>
</dbReference>
<comment type="caution">
    <text evidence="2">The sequence shown here is derived from an EMBL/GenBank/DDBJ whole genome shotgun (WGS) entry which is preliminary data.</text>
</comment>
<evidence type="ECO:0000256" key="1">
    <source>
        <dbReference type="SAM" id="Phobius"/>
    </source>
</evidence>
<keyword evidence="1" id="KW-1133">Transmembrane helix</keyword>
<dbReference type="AlphaFoldDB" id="A0A1J5TFY4"/>
<accession>A0A1J5TFY4</accession>
<gene>
    <name evidence="2" type="ORF">GALL_70940</name>
</gene>
<keyword evidence="1" id="KW-0812">Transmembrane</keyword>
<sequence>MNVVSLLLAPLISFFSKQVFAKFFYLTAIFAVLAIVIPMAITQLTPFIGTTSLSSAFSGIDPGIWYFFDMVDLGYGLPLMISALVARFLIRRLPVIG</sequence>
<feature type="transmembrane region" description="Helical" evidence="1">
    <location>
        <begin position="23"/>
        <end position="44"/>
    </location>
</feature>
<organism evidence="2">
    <name type="scientific">mine drainage metagenome</name>
    <dbReference type="NCBI Taxonomy" id="410659"/>
    <lineage>
        <taxon>unclassified sequences</taxon>
        <taxon>metagenomes</taxon>
        <taxon>ecological metagenomes</taxon>
    </lineage>
</organism>